<name>A0AAV7VE04_PLEWA</name>
<evidence type="ECO:0000313" key="2">
    <source>
        <dbReference type="Proteomes" id="UP001066276"/>
    </source>
</evidence>
<organism evidence="1 2">
    <name type="scientific">Pleurodeles waltl</name>
    <name type="common">Iberian ribbed newt</name>
    <dbReference type="NCBI Taxonomy" id="8319"/>
    <lineage>
        <taxon>Eukaryota</taxon>
        <taxon>Metazoa</taxon>
        <taxon>Chordata</taxon>
        <taxon>Craniata</taxon>
        <taxon>Vertebrata</taxon>
        <taxon>Euteleostomi</taxon>
        <taxon>Amphibia</taxon>
        <taxon>Batrachia</taxon>
        <taxon>Caudata</taxon>
        <taxon>Salamandroidea</taxon>
        <taxon>Salamandridae</taxon>
        <taxon>Pleurodelinae</taxon>
        <taxon>Pleurodeles</taxon>
    </lineage>
</organism>
<sequence>MPRAMYTRAQVLALKTRANTMVPCAVYTRSKARAGHTVRPTVCSSVPSVPPNTYRIQRSRARCRVCPTSNGRRRVNTRKSTAGNGLVGNWNLVAKLEVRNPTKEIKENNLY</sequence>
<protein>
    <submittedName>
        <fullName evidence="1">Uncharacterized protein</fullName>
    </submittedName>
</protein>
<dbReference type="EMBL" id="JANPWB010000003">
    <property type="protein sequence ID" value="KAJ1198671.1"/>
    <property type="molecule type" value="Genomic_DNA"/>
</dbReference>
<dbReference type="Proteomes" id="UP001066276">
    <property type="component" value="Chromosome 2_1"/>
</dbReference>
<gene>
    <name evidence="1" type="ORF">NDU88_002510</name>
</gene>
<accession>A0AAV7VE04</accession>
<keyword evidence="2" id="KW-1185">Reference proteome</keyword>
<reference evidence="1" key="1">
    <citation type="journal article" date="2022" name="bioRxiv">
        <title>Sequencing and chromosome-scale assembly of the giantPleurodeles waltlgenome.</title>
        <authorList>
            <person name="Brown T."/>
            <person name="Elewa A."/>
            <person name="Iarovenko S."/>
            <person name="Subramanian E."/>
            <person name="Araus A.J."/>
            <person name="Petzold A."/>
            <person name="Susuki M."/>
            <person name="Suzuki K.-i.T."/>
            <person name="Hayashi T."/>
            <person name="Toyoda A."/>
            <person name="Oliveira C."/>
            <person name="Osipova E."/>
            <person name="Leigh N.D."/>
            <person name="Simon A."/>
            <person name="Yun M.H."/>
        </authorList>
    </citation>
    <scope>NUCLEOTIDE SEQUENCE</scope>
    <source>
        <strain evidence="1">20211129_DDA</strain>
        <tissue evidence="1">Liver</tissue>
    </source>
</reference>
<comment type="caution">
    <text evidence="1">The sequence shown here is derived from an EMBL/GenBank/DDBJ whole genome shotgun (WGS) entry which is preliminary data.</text>
</comment>
<evidence type="ECO:0000313" key="1">
    <source>
        <dbReference type="EMBL" id="KAJ1198671.1"/>
    </source>
</evidence>
<proteinExistence type="predicted"/>
<dbReference type="AlphaFoldDB" id="A0AAV7VE04"/>